<sequence>MFLLIDNFDSFTFNLVQAFQVLGADPVVLRNNRPELLELAASGEVERVVISPGPGGPADSGLCLPFLRSLAAATPVLGVCLGHQILAAHAGLVVGKGPRVMHGKTSRIHHNGDPLFAGVSNPFEACRYHSLLVSGLEKSPAVTRTCQSEDGDLMGLRYTDRPWMGVQFHPESVLTPDGQRLLANFLAVSS</sequence>
<evidence type="ECO:0000313" key="3">
    <source>
        <dbReference type="EMBL" id="ACV67422.1"/>
    </source>
</evidence>
<dbReference type="Gene3D" id="3.40.50.880">
    <property type="match status" value="1"/>
</dbReference>
<dbReference type="Proteomes" id="UP000001052">
    <property type="component" value="Chromosome"/>
</dbReference>
<dbReference type="PROSITE" id="PS51273">
    <property type="entry name" value="GATASE_TYPE_1"/>
    <property type="match status" value="1"/>
</dbReference>
<dbReference type="CDD" id="cd01743">
    <property type="entry name" value="GATase1_Anthranilate_Synthase"/>
    <property type="match status" value="1"/>
</dbReference>
<dbReference type="GO" id="GO:0005829">
    <property type="term" value="C:cytosol"/>
    <property type="evidence" value="ECO:0007669"/>
    <property type="project" value="TreeGrafter"/>
</dbReference>
<reference evidence="3 4" key="2">
    <citation type="journal article" date="2010" name="Stand. Genomic Sci.">
        <title>Complete genome sequence of Desulfohalobium retbaense type strain (HR(100)).</title>
        <authorList>
            <person name="Spring S."/>
            <person name="Nolan M."/>
            <person name="Lapidus A."/>
            <person name="Glavina Del Rio T."/>
            <person name="Copeland A."/>
            <person name="Tice H."/>
            <person name="Cheng J.F."/>
            <person name="Lucas S."/>
            <person name="Land M."/>
            <person name="Chen F."/>
            <person name="Bruce D."/>
            <person name="Goodwin L."/>
            <person name="Pitluck S."/>
            <person name="Ivanova N."/>
            <person name="Mavromatis K."/>
            <person name="Mikhailova N."/>
            <person name="Pati A."/>
            <person name="Chen A."/>
            <person name="Palaniappan K."/>
            <person name="Hauser L."/>
            <person name="Chang Y.J."/>
            <person name="Jeffries C.D."/>
            <person name="Munk C."/>
            <person name="Kiss H."/>
            <person name="Chain P."/>
            <person name="Han C."/>
            <person name="Brettin T."/>
            <person name="Detter J.C."/>
            <person name="Schuler E."/>
            <person name="Goker M."/>
            <person name="Rohde M."/>
            <person name="Bristow J."/>
            <person name="Eisen J.A."/>
            <person name="Markowitz V."/>
            <person name="Hugenholtz P."/>
            <person name="Kyrpides N.C."/>
            <person name="Klenk H.P."/>
        </authorList>
    </citation>
    <scope>NUCLEOTIDE SEQUENCE [LARGE SCALE GENOMIC DNA]</scope>
    <source>
        <strain evidence="3 4">DSM 5692</strain>
    </source>
</reference>
<dbReference type="PANTHER" id="PTHR43418:SF4">
    <property type="entry name" value="MULTIFUNCTIONAL TRYPTOPHAN BIOSYNTHESIS PROTEIN"/>
    <property type="match status" value="1"/>
</dbReference>
<dbReference type="EMBL" id="CP001734">
    <property type="protein sequence ID" value="ACV67422.1"/>
    <property type="molecule type" value="Genomic_DNA"/>
</dbReference>
<dbReference type="InterPro" id="IPR050472">
    <property type="entry name" value="Anth_synth/Amidotransfase"/>
</dbReference>
<evidence type="ECO:0000313" key="4">
    <source>
        <dbReference type="Proteomes" id="UP000001052"/>
    </source>
</evidence>
<evidence type="ECO:0000256" key="1">
    <source>
        <dbReference type="ARBA" id="ARBA00022962"/>
    </source>
</evidence>
<dbReference type="AlphaFoldDB" id="C8WZE7"/>
<accession>C8WZE7</accession>
<dbReference type="InterPro" id="IPR017926">
    <property type="entry name" value="GATASE"/>
</dbReference>
<dbReference type="NCBIfam" id="TIGR00566">
    <property type="entry name" value="trpG_papA"/>
    <property type="match status" value="1"/>
</dbReference>
<evidence type="ECO:0000259" key="2">
    <source>
        <dbReference type="Pfam" id="PF00117"/>
    </source>
</evidence>
<gene>
    <name evidence="3" type="ordered locus">Dret_0120</name>
</gene>
<dbReference type="MEROPS" id="C26.955"/>
<dbReference type="KEGG" id="drt:Dret_0120"/>
<name>C8WZE7_DESRD</name>
<dbReference type="GO" id="GO:0004049">
    <property type="term" value="F:anthranilate synthase activity"/>
    <property type="evidence" value="ECO:0007669"/>
    <property type="project" value="TreeGrafter"/>
</dbReference>
<dbReference type="InterPro" id="IPR006221">
    <property type="entry name" value="TrpG/PapA_dom"/>
</dbReference>
<keyword evidence="4" id="KW-1185">Reference proteome</keyword>
<dbReference type="PRINTS" id="PR00099">
    <property type="entry name" value="CPSGATASE"/>
</dbReference>
<dbReference type="GO" id="GO:0000162">
    <property type="term" value="P:L-tryptophan biosynthetic process"/>
    <property type="evidence" value="ECO:0007669"/>
    <property type="project" value="TreeGrafter"/>
</dbReference>
<dbReference type="STRING" id="485915.Dret_0120"/>
<dbReference type="PRINTS" id="PR00096">
    <property type="entry name" value="GATASE"/>
</dbReference>
<dbReference type="InterPro" id="IPR029062">
    <property type="entry name" value="Class_I_gatase-like"/>
</dbReference>
<dbReference type="SUPFAM" id="SSF52317">
    <property type="entry name" value="Class I glutamine amidotransferase-like"/>
    <property type="match status" value="1"/>
</dbReference>
<dbReference type="eggNOG" id="COG0512">
    <property type="taxonomic scope" value="Bacteria"/>
</dbReference>
<reference evidence="4" key="1">
    <citation type="submission" date="2009-09" db="EMBL/GenBank/DDBJ databases">
        <title>The complete chromosome of Desulfohalobium retbaense DSM 5692.</title>
        <authorList>
            <consortium name="US DOE Joint Genome Institute (JGI-PGF)"/>
            <person name="Lucas S."/>
            <person name="Copeland A."/>
            <person name="Lapidus A."/>
            <person name="Glavina del Rio T."/>
            <person name="Dalin E."/>
            <person name="Tice H."/>
            <person name="Bruce D."/>
            <person name="Goodwin L."/>
            <person name="Pitluck S."/>
            <person name="Kyrpides N."/>
            <person name="Mavromatis K."/>
            <person name="Ivanova N."/>
            <person name="Mikhailova N."/>
            <person name="Munk A.C."/>
            <person name="Brettin T."/>
            <person name="Detter J.C."/>
            <person name="Han C."/>
            <person name="Tapia R."/>
            <person name="Larimer F."/>
            <person name="Land M."/>
            <person name="Hauser L."/>
            <person name="Markowitz V."/>
            <person name="Cheng J.-F."/>
            <person name="Hugenholtz P."/>
            <person name="Woyke T."/>
            <person name="Wu D."/>
            <person name="Spring S."/>
            <person name="Klenk H.-P."/>
            <person name="Eisen J.A."/>
        </authorList>
    </citation>
    <scope>NUCLEOTIDE SEQUENCE [LARGE SCALE GENOMIC DNA]</scope>
    <source>
        <strain evidence="4">DSM 5692</strain>
    </source>
</reference>
<dbReference type="Pfam" id="PF00117">
    <property type="entry name" value="GATase"/>
    <property type="match status" value="1"/>
</dbReference>
<proteinExistence type="predicted"/>
<protein>
    <submittedName>
        <fullName evidence="3">Glutamine amidotransferase of anthranilate synthase</fullName>
    </submittedName>
</protein>
<dbReference type="OrthoDB" id="9786812at2"/>
<dbReference type="HOGENOM" id="CLU_014340_1_2_7"/>
<feature type="domain" description="Glutamine amidotransferase" evidence="2">
    <location>
        <begin position="3"/>
        <end position="186"/>
    </location>
</feature>
<dbReference type="RefSeq" id="WP_015750581.1">
    <property type="nucleotide sequence ID" value="NC_013223.1"/>
</dbReference>
<keyword evidence="1 3" id="KW-0315">Glutamine amidotransferase</keyword>
<dbReference type="PANTHER" id="PTHR43418">
    <property type="entry name" value="MULTIFUNCTIONAL TRYPTOPHAN BIOSYNTHESIS PROTEIN-RELATED"/>
    <property type="match status" value="1"/>
</dbReference>
<organism evidence="3 4">
    <name type="scientific">Desulfohalobium retbaense (strain ATCC 49708 / DSM 5692 / JCM 16813 / HR100)</name>
    <dbReference type="NCBI Taxonomy" id="485915"/>
    <lineage>
        <taxon>Bacteria</taxon>
        <taxon>Pseudomonadati</taxon>
        <taxon>Thermodesulfobacteriota</taxon>
        <taxon>Desulfovibrionia</taxon>
        <taxon>Desulfovibrionales</taxon>
        <taxon>Desulfohalobiaceae</taxon>
        <taxon>Desulfohalobium</taxon>
    </lineage>
</organism>
<dbReference type="PRINTS" id="PR00097">
    <property type="entry name" value="ANTSNTHASEII"/>
</dbReference>
<dbReference type="FunFam" id="3.40.50.880:FF:000003">
    <property type="entry name" value="Anthranilate synthase component II"/>
    <property type="match status" value="1"/>
</dbReference>